<sequence length="119" mass="13163">MNWNEKEREVRLELIASLTRSQRAIARILESIADSAQHSPGLADVISRNMKSLAALQQTLTAMSMAAAEPARGQLASKPCKPASKRVPAKPWFSSSLCHEQRDAAAGRHHSPPKRKRRN</sequence>
<gene>
    <name evidence="2" type="ORF">A8990_111123</name>
</gene>
<organism evidence="2 3">
    <name type="scientific">Paenibacillus taihuensis</name>
    <dbReference type="NCBI Taxonomy" id="1156355"/>
    <lineage>
        <taxon>Bacteria</taxon>
        <taxon>Bacillati</taxon>
        <taxon>Bacillota</taxon>
        <taxon>Bacilli</taxon>
        <taxon>Bacillales</taxon>
        <taxon>Paenibacillaceae</taxon>
        <taxon>Paenibacillus</taxon>
    </lineage>
</organism>
<proteinExistence type="predicted"/>
<feature type="region of interest" description="Disordered" evidence="1">
    <location>
        <begin position="69"/>
        <end position="119"/>
    </location>
</feature>
<evidence type="ECO:0000313" key="2">
    <source>
        <dbReference type="EMBL" id="REE86226.1"/>
    </source>
</evidence>
<evidence type="ECO:0000313" key="3">
    <source>
        <dbReference type="Proteomes" id="UP000256304"/>
    </source>
</evidence>
<evidence type="ECO:0000256" key="1">
    <source>
        <dbReference type="SAM" id="MobiDB-lite"/>
    </source>
</evidence>
<name>A0A3D9SCI8_9BACL</name>
<comment type="caution">
    <text evidence="2">The sequence shown here is derived from an EMBL/GenBank/DDBJ whole genome shotgun (WGS) entry which is preliminary data.</text>
</comment>
<reference evidence="2 3" key="1">
    <citation type="submission" date="2018-08" db="EMBL/GenBank/DDBJ databases">
        <title>Genomic Encyclopedia of Type Strains, Phase III (KMG-III): the genomes of soil and plant-associated and newly described type strains.</title>
        <authorList>
            <person name="Whitman W."/>
        </authorList>
    </citation>
    <scope>NUCLEOTIDE SEQUENCE [LARGE SCALE GENOMIC DNA]</scope>
    <source>
        <strain evidence="2 3">CGMCC 1.10966</strain>
    </source>
</reference>
<accession>A0A3D9SCI8</accession>
<feature type="compositionally biased region" description="Basic residues" evidence="1">
    <location>
        <begin position="107"/>
        <end position="119"/>
    </location>
</feature>
<dbReference type="RefSeq" id="WP_116189237.1">
    <property type="nucleotide sequence ID" value="NZ_QTTN01000011.1"/>
</dbReference>
<dbReference type="AlphaFoldDB" id="A0A3D9SCI8"/>
<dbReference type="EMBL" id="QTTN01000011">
    <property type="protein sequence ID" value="REE86226.1"/>
    <property type="molecule type" value="Genomic_DNA"/>
</dbReference>
<dbReference type="OrthoDB" id="2660806at2"/>
<keyword evidence="3" id="KW-1185">Reference proteome</keyword>
<protein>
    <submittedName>
        <fullName evidence="2">Uncharacterized protein</fullName>
    </submittedName>
</protein>
<dbReference type="Proteomes" id="UP000256304">
    <property type="component" value="Unassembled WGS sequence"/>
</dbReference>